<dbReference type="EMBL" id="MLJW01000269">
    <property type="protein sequence ID" value="OIQ91117.1"/>
    <property type="molecule type" value="Genomic_DNA"/>
</dbReference>
<comment type="caution">
    <text evidence="5">The sequence shown here is derived from an EMBL/GenBank/DDBJ whole genome shotgun (WGS) entry which is preliminary data.</text>
</comment>
<dbReference type="AlphaFoldDB" id="A0A1J5RSS4"/>
<dbReference type="SUPFAM" id="SSF47188">
    <property type="entry name" value="Hemerythrin-like"/>
    <property type="match status" value="1"/>
</dbReference>
<reference evidence="5" key="1">
    <citation type="submission" date="2016-10" db="EMBL/GenBank/DDBJ databases">
        <title>Sequence of Gallionella enrichment culture.</title>
        <authorList>
            <person name="Poehlein A."/>
            <person name="Muehling M."/>
            <person name="Daniel R."/>
        </authorList>
    </citation>
    <scope>NUCLEOTIDE SEQUENCE</scope>
</reference>
<dbReference type="InterPro" id="IPR035938">
    <property type="entry name" value="Hemerythrin-like_sf"/>
</dbReference>
<evidence type="ECO:0000259" key="4">
    <source>
        <dbReference type="Pfam" id="PF01814"/>
    </source>
</evidence>
<evidence type="ECO:0000256" key="3">
    <source>
        <dbReference type="ARBA" id="ARBA00023004"/>
    </source>
</evidence>
<evidence type="ECO:0000313" key="5">
    <source>
        <dbReference type="EMBL" id="OIQ91117.1"/>
    </source>
</evidence>
<dbReference type="Gene3D" id="1.20.120.50">
    <property type="entry name" value="Hemerythrin-like"/>
    <property type="match status" value="1"/>
</dbReference>
<evidence type="ECO:0000256" key="2">
    <source>
        <dbReference type="ARBA" id="ARBA00022723"/>
    </source>
</evidence>
<sequence>MSTHEKAINNLTAADYLVIEKEHKLLNKFLNDLKEACACSNMNESQSCTKCDQEKEASCQGRLPSFLFYAIDVASTHFDHEETIMLSRPHVTDEYGYFRMHRQEHERIIQKLNLLVEECFSLEGQGNTPDIYRKFHKKLTDIFEEHDRLFDDPFIASTQHESTRKSEIVSISI</sequence>
<dbReference type="InterPro" id="IPR012312">
    <property type="entry name" value="Hemerythrin-like"/>
</dbReference>
<protein>
    <recommendedName>
        <fullName evidence="4">Hemerythrin-like domain-containing protein</fullName>
    </recommendedName>
</protein>
<accession>A0A1J5RSS4</accession>
<evidence type="ECO:0000256" key="1">
    <source>
        <dbReference type="ARBA" id="ARBA00010587"/>
    </source>
</evidence>
<proteinExistence type="inferred from homology"/>
<dbReference type="GO" id="GO:0046872">
    <property type="term" value="F:metal ion binding"/>
    <property type="evidence" value="ECO:0007669"/>
    <property type="project" value="UniProtKB-KW"/>
</dbReference>
<name>A0A1J5RSS4_9ZZZZ</name>
<keyword evidence="3" id="KW-0408">Iron</keyword>
<feature type="domain" description="Hemerythrin-like" evidence="4">
    <location>
        <begin position="18"/>
        <end position="146"/>
    </location>
</feature>
<gene>
    <name evidence="5" type="ORF">GALL_269680</name>
</gene>
<organism evidence="5">
    <name type="scientific">mine drainage metagenome</name>
    <dbReference type="NCBI Taxonomy" id="410659"/>
    <lineage>
        <taxon>unclassified sequences</taxon>
        <taxon>metagenomes</taxon>
        <taxon>ecological metagenomes</taxon>
    </lineage>
</organism>
<dbReference type="Pfam" id="PF01814">
    <property type="entry name" value="Hemerythrin"/>
    <property type="match status" value="1"/>
</dbReference>
<keyword evidence="2" id="KW-0479">Metal-binding</keyword>
<comment type="similarity">
    <text evidence="1">Belongs to the hemerythrin family.</text>
</comment>